<evidence type="ECO:0000313" key="3">
    <source>
        <dbReference type="Proteomes" id="UP001054252"/>
    </source>
</evidence>
<accession>A0AAV5JJ77</accession>
<dbReference type="AlphaFoldDB" id="A0AAV5JJ77"/>
<gene>
    <name evidence="2" type="ORF">SLEP1_g22829</name>
</gene>
<organism evidence="2 3">
    <name type="scientific">Rubroshorea leprosula</name>
    <dbReference type="NCBI Taxonomy" id="152421"/>
    <lineage>
        <taxon>Eukaryota</taxon>
        <taxon>Viridiplantae</taxon>
        <taxon>Streptophyta</taxon>
        <taxon>Embryophyta</taxon>
        <taxon>Tracheophyta</taxon>
        <taxon>Spermatophyta</taxon>
        <taxon>Magnoliopsida</taxon>
        <taxon>eudicotyledons</taxon>
        <taxon>Gunneridae</taxon>
        <taxon>Pentapetalae</taxon>
        <taxon>rosids</taxon>
        <taxon>malvids</taxon>
        <taxon>Malvales</taxon>
        <taxon>Dipterocarpaceae</taxon>
        <taxon>Rubroshorea</taxon>
    </lineage>
</organism>
<dbReference type="Proteomes" id="UP001054252">
    <property type="component" value="Unassembled WGS sequence"/>
</dbReference>
<sequence>MEELTANQKNREALHRQEQLAAGEGRAEQIRDFWV</sequence>
<feature type="region of interest" description="Disordered" evidence="1">
    <location>
        <begin position="1"/>
        <end position="25"/>
    </location>
</feature>
<feature type="compositionally biased region" description="Basic and acidic residues" evidence="1">
    <location>
        <begin position="9"/>
        <end position="18"/>
    </location>
</feature>
<keyword evidence="3" id="KW-1185">Reference proteome</keyword>
<evidence type="ECO:0000313" key="2">
    <source>
        <dbReference type="EMBL" id="GKV11582.1"/>
    </source>
</evidence>
<protein>
    <submittedName>
        <fullName evidence="2">Uncharacterized protein</fullName>
    </submittedName>
</protein>
<evidence type="ECO:0000256" key="1">
    <source>
        <dbReference type="SAM" id="MobiDB-lite"/>
    </source>
</evidence>
<comment type="caution">
    <text evidence="2">The sequence shown here is derived from an EMBL/GenBank/DDBJ whole genome shotgun (WGS) entry which is preliminary data.</text>
</comment>
<proteinExistence type="predicted"/>
<reference evidence="2 3" key="1">
    <citation type="journal article" date="2021" name="Commun. Biol.">
        <title>The genome of Shorea leprosula (Dipterocarpaceae) highlights the ecological relevance of drought in aseasonal tropical rainforests.</title>
        <authorList>
            <person name="Ng K.K.S."/>
            <person name="Kobayashi M.J."/>
            <person name="Fawcett J.A."/>
            <person name="Hatakeyama M."/>
            <person name="Paape T."/>
            <person name="Ng C.H."/>
            <person name="Ang C.C."/>
            <person name="Tnah L.H."/>
            <person name="Lee C.T."/>
            <person name="Nishiyama T."/>
            <person name="Sese J."/>
            <person name="O'Brien M.J."/>
            <person name="Copetti D."/>
            <person name="Mohd Noor M.I."/>
            <person name="Ong R.C."/>
            <person name="Putra M."/>
            <person name="Sireger I.Z."/>
            <person name="Indrioko S."/>
            <person name="Kosugi Y."/>
            <person name="Izuno A."/>
            <person name="Isagi Y."/>
            <person name="Lee S.L."/>
            <person name="Shimizu K.K."/>
        </authorList>
    </citation>
    <scope>NUCLEOTIDE SEQUENCE [LARGE SCALE GENOMIC DNA]</scope>
    <source>
        <strain evidence="2">214</strain>
    </source>
</reference>
<name>A0AAV5JJ77_9ROSI</name>
<dbReference type="EMBL" id="BPVZ01000034">
    <property type="protein sequence ID" value="GKV11582.1"/>
    <property type="molecule type" value="Genomic_DNA"/>
</dbReference>